<keyword evidence="2" id="KW-1185">Reference proteome</keyword>
<name>A0A9E7QCA1_9CAUD</name>
<sequence length="137" mass="15357">MSEFIDDAHRAAQAAAGIVAQPDPIHTNAPSAHDLVVADIQARKAMGLAKYGTILQFNNGRNHLLDAYEEVLDTAAYLRNQIESGRRVARAEYNDALDRLAEVERDPGHGDYRLRHRLAVHDVERAKHFIQHWGDTP</sequence>
<reference evidence="1" key="1">
    <citation type="submission" date="2022-07" db="EMBL/GenBank/DDBJ databases">
        <authorList>
            <person name="Basulto B.M."/>
            <person name="Goecke B.E."/>
            <person name="Engstrom E.M."/>
            <person name="Moore Y."/>
            <person name="Pitman H.D."/>
            <person name="Schroeder M.D."/>
            <person name="Simpson G.E."/>
            <person name="Welch N."/>
            <person name="Tibbetts T.J."/>
            <person name="Butela K.A."/>
            <person name="Garlena R.A."/>
            <person name="Russell D.A."/>
            <person name="Jacobs-Sera D."/>
            <person name="Hatfull G.F."/>
        </authorList>
    </citation>
    <scope>NUCLEOTIDE SEQUENCE</scope>
</reference>
<dbReference type="Proteomes" id="UP001059192">
    <property type="component" value="Segment"/>
</dbReference>
<evidence type="ECO:0000313" key="1">
    <source>
        <dbReference type="EMBL" id="UVK59839.1"/>
    </source>
</evidence>
<proteinExistence type="predicted"/>
<organism evidence="1 2">
    <name type="scientific">Gordonia phage Aleemily</name>
    <dbReference type="NCBI Taxonomy" id="2965181"/>
    <lineage>
        <taxon>Viruses</taxon>
        <taxon>Duplodnaviria</taxon>
        <taxon>Heunggongvirae</taxon>
        <taxon>Uroviricota</taxon>
        <taxon>Caudoviricetes</taxon>
        <taxon>Kruegerviridae</taxon>
        <taxon>Cafassovirus</taxon>
        <taxon>Cafassovirus aleemily</taxon>
    </lineage>
</organism>
<dbReference type="EMBL" id="ON970578">
    <property type="protein sequence ID" value="UVK59839.1"/>
    <property type="molecule type" value="Genomic_DNA"/>
</dbReference>
<protein>
    <submittedName>
        <fullName evidence="1">Uncharacterized protein</fullName>
    </submittedName>
</protein>
<evidence type="ECO:0000313" key="2">
    <source>
        <dbReference type="Proteomes" id="UP001059192"/>
    </source>
</evidence>
<gene>
    <name evidence="1" type="primary">99</name>
    <name evidence="1" type="ORF">SEA_ALEEMILY_99</name>
</gene>
<accession>A0A9E7QCA1</accession>